<dbReference type="EMBL" id="DWYA01000096">
    <property type="protein sequence ID" value="HJB40807.1"/>
    <property type="molecule type" value="Genomic_DNA"/>
</dbReference>
<proteinExistence type="predicted"/>
<gene>
    <name evidence="5" type="ORF">H9943_10495</name>
</gene>
<protein>
    <recommendedName>
        <fullName evidence="7">Leucine-rich repeat domain-containing protein</fullName>
    </recommendedName>
</protein>
<evidence type="ECO:0000313" key="5">
    <source>
        <dbReference type="EMBL" id="HJB40807.1"/>
    </source>
</evidence>
<keyword evidence="3" id="KW-0472">Membrane</keyword>
<evidence type="ECO:0000313" key="6">
    <source>
        <dbReference type="Proteomes" id="UP000824209"/>
    </source>
</evidence>
<reference evidence="5" key="2">
    <citation type="submission" date="2021-04" db="EMBL/GenBank/DDBJ databases">
        <authorList>
            <person name="Gilroy R."/>
        </authorList>
    </citation>
    <scope>NUCLEOTIDE SEQUENCE</scope>
    <source>
        <strain evidence="5">ChiBcec8-14828</strain>
    </source>
</reference>
<dbReference type="InterPro" id="IPR032675">
    <property type="entry name" value="LRR_dom_sf"/>
</dbReference>
<keyword evidence="2" id="KW-0677">Repeat</keyword>
<keyword evidence="1" id="KW-0433">Leucine-rich repeat</keyword>
<dbReference type="Proteomes" id="UP000824209">
    <property type="component" value="Unassembled WGS sequence"/>
</dbReference>
<evidence type="ECO:0000256" key="4">
    <source>
        <dbReference type="SAM" id="SignalP"/>
    </source>
</evidence>
<dbReference type="SMART" id="SM00365">
    <property type="entry name" value="LRR_SD22"/>
    <property type="match status" value="5"/>
</dbReference>
<organism evidence="5 6">
    <name type="scientific">Candidatus Ruthenibacterium avium</name>
    <dbReference type="NCBI Taxonomy" id="2838751"/>
    <lineage>
        <taxon>Bacteria</taxon>
        <taxon>Bacillati</taxon>
        <taxon>Bacillota</taxon>
        <taxon>Clostridia</taxon>
        <taxon>Eubacteriales</taxon>
        <taxon>Oscillospiraceae</taxon>
        <taxon>Ruthenibacterium</taxon>
    </lineage>
</organism>
<reference evidence="5" key="1">
    <citation type="journal article" date="2021" name="PeerJ">
        <title>Extensive microbial diversity within the chicken gut microbiome revealed by metagenomics and culture.</title>
        <authorList>
            <person name="Gilroy R."/>
            <person name="Ravi A."/>
            <person name="Getino M."/>
            <person name="Pursley I."/>
            <person name="Horton D.L."/>
            <person name="Alikhan N.F."/>
            <person name="Baker D."/>
            <person name="Gharbi K."/>
            <person name="Hall N."/>
            <person name="Watson M."/>
            <person name="Adriaenssens E.M."/>
            <person name="Foster-Nyarko E."/>
            <person name="Jarju S."/>
            <person name="Secka A."/>
            <person name="Antonio M."/>
            <person name="Oren A."/>
            <person name="Chaudhuri R.R."/>
            <person name="La Ragione R."/>
            <person name="Hildebrand F."/>
            <person name="Pallen M.J."/>
        </authorList>
    </citation>
    <scope>NUCLEOTIDE SEQUENCE</scope>
    <source>
        <strain evidence="5">ChiBcec8-14828</strain>
    </source>
</reference>
<evidence type="ECO:0000256" key="3">
    <source>
        <dbReference type="SAM" id="Phobius"/>
    </source>
</evidence>
<accession>A0A9D2M429</accession>
<feature type="chain" id="PRO_5039286323" description="Leucine-rich repeat domain-containing protein" evidence="4">
    <location>
        <begin position="26"/>
        <end position="843"/>
    </location>
</feature>
<evidence type="ECO:0000256" key="2">
    <source>
        <dbReference type="ARBA" id="ARBA00022737"/>
    </source>
</evidence>
<dbReference type="InterPro" id="IPR052574">
    <property type="entry name" value="CDIRP"/>
</dbReference>
<comment type="caution">
    <text evidence="5">The sequence shown here is derived from an EMBL/GenBank/DDBJ whole genome shotgun (WGS) entry which is preliminary data.</text>
</comment>
<keyword evidence="3" id="KW-0812">Transmembrane</keyword>
<dbReference type="PANTHER" id="PTHR47566">
    <property type="match status" value="1"/>
</dbReference>
<evidence type="ECO:0008006" key="7">
    <source>
        <dbReference type="Google" id="ProtNLM"/>
    </source>
</evidence>
<keyword evidence="3" id="KW-1133">Transmembrane helix</keyword>
<keyword evidence="4" id="KW-0732">Signal</keyword>
<evidence type="ECO:0000256" key="1">
    <source>
        <dbReference type="ARBA" id="ARBA00022614"/>
    </source>
</evidence>
<name>A0A9D2M429_9FIRM</name>
<feature type="transmembrane region" description="Helical" evidence="3">
    <location>
        <begin position="816"/>
        <end position="836"/>
    </location>
</feature>
<sequence>MKKKILALSLVLAMTASVLSPAAMAQTASESLPLTIVTSESTPVSESVPTSESVSPAQNSPLQEGEIAIDETNFPDVNFRAYVSGFDRDKNGIFSQTELDAVQLIDASQRNIQSLKGVEYFGSLVMLTVSNNQLTELDVSQNTLLEWLVANDNDLTTVDLSQNTKLKHLGLGANQLTSLDITANTALEYLSLSDNQLAELDISQNTALTNLSVLSNQLTALDLSHNAQLKELYVGYNALEQLDVSKNLALTSLNATNNRLSSIDVSQNTALMHLGVDSNLLTQIDLSTNTKLISLTLSDNQLTQLDVSANPELFSLFVDQNELKALDLTHNTKLTQLDVHANQLSILDLTTNTAVTMLDVTQNPLFYLKLGGNLSTPLSDTPSNITLEEMSGAGVDLTAYAPGLDSTKVMNLQGAKIDDSGVLTDWVSGSPISYTYDAGFGQMLNVIVTVTAKDAHELSLSAEPLIKAYDGKPVTENEILAGAKALYNGKEVAGQWSVQDFTQVKDAGTYRFTLQFQPDEEAYEASSIETVVKIDTVPLVIYPLLSSNWVTTTQTLPTVSLESYGSVNGETLVPTIAPIFNGMPQKMAQGYYKITLSNAAELVADLQAQPVGKNYTITALQSADLYIANMITLPSPNLNLPGMTSRLDMEKTFTNVPDSLKAIGLDTPEKVTEKLLASTKGANASNTVVYDVHYTISEDNQTWNALTPEQFPKAGMTITLPYPQGVDTTANDFTAMHMFTQDMNGFKTGDVEVLSAVKTTQGLQITVKGFSPIAITWKASANPTPPTDGGIVTPPTVPTTPTTTGSIAQTGDNSQIALWAVLMVVCAAGIAGLVFVRIKNQKK</sequence>
<dbReference type="Gene3D" id="3.80.10.10">
    <property type="entry name" value="Ribonuclease Inhibitor"/>
    <property type="match status" value="2"/>
</dbReference>
<dbReference type="GO" id="GO:0035591">
    <property type="term" value="F:signaling adaptor activity"/>
    <property type="evidence" value="ECO:0007669"/>
    <property type="project" value="TreeGrafter"/>
</dbReference>
<dbReference type="PANTHER" id="PTHR47566:SF1">
    <property type="entry name" value="PROTEIN NUD1"/>
    <property type="match status" value="1"/>
</dbReference>
<dbReference type="SUPFAM" id="SSF52058">
    <property type="entry name" value="L domain-like"/>
    <property type="match status" value="1"/>
</dbReference>
<dbReference type="AlphaFoldDB" id="A0A9D2M429"/>
<feature type="signal peptide" evidence="4">
    <location>
        <begin position="1"/>
        <end position="25"/>
    </location>
</feature>